<dbReference type="FunFam" id="3.30.1120.90:FF:000005">
    <property type="entry name" value="Nucleosome assembly protein11"/>
    <property type="match status" value="1"/>
</dbReference>
<dbReference type="Pfam" id="PF00956">
    <property type="entry name" value="NAP"/>
    <property type="match status" value="1"/>
</dbReference>
<proteinExistence type="inferred from homology"/>
<evidence type="ECO:0000256" key="1">
    <source>
        <dbReference type="ARBA" id="ARBA00004123"/>
    </source>
</evidence>
<dbReference type="EMBL" id="CM010635">
    <property type="protein sequence ID" value="RID50853.1"/>
    <property type="molecule type" value="Genomic_DNA"/>
</dbReference>
<dbReference type="GO" id="GO:0005634">
    <property type="term" value="C:nucleus"/>
    <property type="evidence" value="ECO:0007669"/>
    <property type="project" value="UniProtKB-SubCell"/>
</dbReference>
<dbReference type="InterPro" id="IPR002164">
    <property type="entry name" value="NAP_family"/>
</dbReference>
<evidence type="ECO:0000256" key="4">
    <source>
        <dbReference type="ARBA" id="ARBA00022490"/>
    </source>
</evidence>
<dbReference type="Proteomes" id="UP000264353">
    <property type="component" value="Chromosome A8"/>
</dbReference>
<evidence type="ECO:0000256" key="2">
    <source>
        <dbReference type="ARBA" id="ARBA00004496"/>
    </source>
</evidence>
<evidence type="ECO:0000256" key="8">
    <source>
        <dbReference type="SAM" id="MobiDB-lite"/>
    </source>
</evidence>
<dbReference type="GO" id="GO:0042393">
    <property type="term" value="F:histone binding"/>
    <property type="evidence" value="ECO:0007669"/>
    <property type="project" value="UniProtKB-ARBA"/>
</dbReference>
<dbReference type="Gene3D" id="3.30.1120.90">
    <property type="entry name" value="Nucleosome assembly protein"/>
    <property type="match status" value="1"/>
</dbReference>
<evidence type="ECO:0000256" key="5">
    <source>
        <dbReference type="ARBA" id="ARBA00023186"/>
    </source>
</evidence>
<sequence>MSNNHKDNFSLADLTASLKDEDRAGLMNALKNKLAGHSSDVLENLTPQVRARVDALKDIQSQHDELEAKFREERAVLEAKYEKLYHPLYAKRYEIVNGTTEIELTPEDTKMDEVDDKTAEEKGVPSFWLTALQNNEVTSEEVTEHDEEALKYLKDIKWCKTEEPKGFKLEFLFDSNPFFINNVLTKSYLVIDEDEPLIEKAIGTEIDWYPGKCLTQKIVEKKPKKGLTNAESFFNFFNPPEVPDEDEDIDDDRADELQYHMELDYDIGSTIRNKIIPHAVSWFTGEAMEEQEFDLDDDEDDDTDEDEDEDDADDDDEMEEDSKTKKKKGGRSQIVGVGQQGCKQQ</sequence>
<evidence type="ECO:0000256" key="6">
    <source>
        <dbReference type="ARBA" id="ARBA00023242"/>
    </source>
</evidence>
<gene>
    <name evidence="9" type="ORF">BRARA_H01555</name>
</gene>
<evidence type="ECO:0000313" key="9">
    <source>
        <dbReference type="EMBL" id="RID50853.1"/>
    </source>
</evidence>
<keyword evidence="4" id="KW-0963">Cytoplasm</keyword>
<dbReference type="GO" id="GO:0006334">
    <property type="term" value="P:nucleosome assembly"/>
    <property type="evidence" value="ECO:0007669"/>
    <property type="project" value="InterPro"/>
</dbReference>
<dbReference type="AlphaFoldDB" id="A0A397YLQ1"/>
<comment type="subcellular location">
    <subcellularLocation>
        <location evidence="2">Cytoplasm</location>
    </subcellularLocation>
    <subcellularLocation>
        <location evidence="1">Nucleus</location>
    </subcellularLocation>
</comment>
<organism evidence="9 10">
    <name type="scientific">Brassica campestris</name>
    <name type="common">Field mustard</name>
    <dbReference type="NCBI Taxonomy" id="3711"/>
    <lineage>
        <taxon>Eukaryota</taxon>
        <taxon>Viridiplantae</taxon>
        <taxon>Streptophyta</taxon>
        <taxon>Embryophyta</taxon>
        <taxon>Tracheophyta</taxon>
        <taxon>Spermatophyta</taxon>
        <taxon>Magnoliopsida</taxon>
        <taxon>eudicotyledons</taxon>
        <taxon>Gunneridae</taxon>
        <taxon>Pentapetalae</taxon>
        <taxon>rosids</taxon>
        <taxon>malvids</taxon>
        <taxon>Brassicales</taxon>
        <taxon>Brassicaceae</taxon>
        <taxon>Brassiceae</taxon>
        <taxon>Brassica</taxon>
    </lineage>
</organism>
<evidence type="ECO:0000256" key="7">
    <source>
        <dbReference type="RuleBase" id="RU003876"/>
    </source>
</evidence>
<dbReference type="PANTHER" id="PTHR11875">
    <property type="entry name" value="TESTIS-SPECIFIC Y-ENCODED PROTEIN"/>
    <property type="match status" value="1"/>
</dbReference>
<keyword evidence="6" id="KW-0539">Nucleus</keyword>
<dbReference type="GO" id="GO:0005737">
    <property type="term" value="C:cytoplasm"/>
    <property type="evidence" value="ECO:0007669"/>
    <property type="project" value="UniProtKB-SubCell"/>
</dbReference>
<dbReference type="Gene3D" id="1.20.5.1500">
    <property type="match status" value="1"/>
</dbReference>
<keyword evidence="5" id="KW-0143">Chaperone</keyword>
<dbReference type="FunFam" id="1.20.5.1500:FF:000001">
    <property type="entry name" value="Nucleosome assembly protein 1-like 1"/>
    <property type="match status" value="1"/>
</dbReference>
<feature type="compositionally biased region" description="Acidic residues" evidence="8">
    <location>
        <begin position="291"/>
        <end position="320"/>
    </location>
</feature>
<dbReference type="GO" id="GO:0000724">
    <property type="term" value="P:double-strand break repair via homologous recombination"/>
    <property type="evidence" value="ECO:0007669"/>
    <property type="project" value="UniProtKB-ARBA"/>
</dbReference>
<dbReference type="SUPFAM" id="SSF143113">
    <property type="entry name" value="NAP-like"/>
    <property type="match status" value="1"/>
</dbReference>
<protein>
    <submittedName>
        <fullName evidence="9">Uncharacterized protein</fullName>
    </submittedName>
</protein>
<dbReference type="InterPro" id="IPR037231">
    <property type="entry name" value="NAP-like_sf"/>
</dbReference>
<comment type="similarity">
    <text evidence="3 7">Belongs to the nucleosome assembly protein (NAP) family.</text>
</comment>
<evidence type="ECO:0000256" key="3">
    <source>
        <dbReference type="ARBA" id="ARBA00009947"/>
    </source>
</evidence>
<accession>A0A397YLQ1</accession>
<evidence type="ECO:0000313" key="10">
    <source>
        <dbReference type="Proteomes" id="UP000264353"/>
    </source>
</evidence>
<name>A0A397YLQ1_BRACM</name>
<feature type="region of interest" description="Disordered" evidence="8">
    <location>
        <begin position="291"/>
        <end position="345"/>
    </location>
</feature>
<reference evidence="9 10" key="1">
    <citation type="submission" date="2018-06" db="EMBL/GenBank/DDBJ databases">
        <title>WGS assembly of Brassica rapa FPsc.</title>
        <authorList>
            <person name="Bowman J."/>
            <person name="Kohchi T."/>
            <person name="Yamato K."/>
            <person name="Jenkins J."/>
            <person name="Shu S."/>
            <person name="Ishizaki K."/>
            <person name="Yamaoka S."/>
            <person name="Nishihama R."/>
            <person name="Nakamura Y."/>
            <person name="Berger F."/>
            <person name="Adam C."/>
            <person name="Aki S."/>
            <person name="Althoff F."/>
            <person name="Araki T."/>
            <person name="Arteaga-Vazquez M."/>
            <person name="Balasubrmanian S."/>
            <person name="Bauer D."/>
            <person name="Boehm C."/>
            <person name="Briginshaw L."/>
            <person name="Caballero-Perez J."/>
            <person name="Catarino B."/>
            <person name="Chen F."/>
            <person name="Chiyoda S."/>
            <person name="Chovatia M."/>
            <person name="Davies K."/>
            <person name="Delmans M."/>
            <person name="Demura T."/>
            <person name="Dierschke T."/>
            <person name="Dolan L."/>
            <person name="Dorantes-Acosta A."/>
            <person name="Eklund D."/>
            <person name="Florent S."/>
            <person name="Flores-Sandoval E."/>
            <person name="Fujiyama A."/>
            <person name="Fukuzawa H."/>
            <person name="Galik B."/>
            <person name="Grimanelli D."/>
            <person name="Grimwood J."/>
            <person name="Grossniklaus U."/>
            <person name="Hamada T."/>
            <person name="Haseloff J."/>
            <person name="Hetherington A."/>
            <person name="Higo A."/>
            <person name="Hirakawa Y."/>
            <person name="Hundley H."/>
            <person name="Ikeda Y."/>
            <person name="Inoue K."/>
            <person name="Inoue S."/>
            <person name="Ishida S."/>
            <person name="Jia Q."/>
            <person name="Kakita M."/>
            <person name="Kanazawa T."/>
            <person name="Kawai Y."/>
            <person name="Kawashima T."/>
            <person name="Kennedy M."/>
            <person name="Kinose K."/>
            <person name="Kinoshita T."/>
            <person name="Kohara Y."/>
            <person name="Koide E."/>
            <person name="Komatsu K."/>
            <person name="Kopischke S."/>
            <person name="Kubo M."/>
            <person name="Kyozuka J."/>
            <person name="Lagercrantz U."/>
            <person name="Lin S."/>
            <person name="Lindquist E."/>
            <person name="Lipzen A."/>
            <person name="Lu C."/>
            <person name="Luna E."/>
            <person name="Martienssen R."/>
            <person name="Minamino N."/>
            <person name="Mizutani M."/>
            <person name="Mizutani M."/>
            <person name="Mochizuki N."/>
            <person name="Monte I."/>
            <person name="Mosher R."/>
            <person name="Nagasaki H."/>
            <person name="Nakagami H."/>
            <person name="Naramoto S."/>
            <person name="Nishitani K."/>
            <person name="Ohtani M."/>
            <person name="Okamoto T."/>
            <person name="Okumura M."/>
            <person name="Phillips J."/>
            <person name="Pollak B."/>
            <person name="Reinders A."/>
            <person name="Roevekamp M."/>
            <person name="Sano R."/>
            <person name="Sawa S."/>
            <person name="Schmid M."/>
            <person name="Shirakawa M."/>
            <person name="Solano R."/>
            <person name="Spunde A."/>
            <person name="Suetsugu N."/>
            <person name="Sugano S."/>
            <person name="Sugiyama A."/>
            <person name="Sun R."/>
            <person name="Suzuki Y."/>
            <person name="Takenaka M."/>
            <person name="Takezawa D."/>
            <person name="Tomogane H."/>
            <person name="Tsuzuki M."/>
            <person name="Ueda T."/>
            <person name="Umeda M."/>
            <person name="Ward J."/>
            <person name="Watanabe Y."/>
            <person name="Yazaki K."/>
            <person name="Yokoyama R."/>
            <person name="Yoshitake Y."/>
            <person name="Yotsui I."/>
            <person name="Zachgo S."/>
            <person name="Schmutz J."/>
        </authorList>
    </citation>
    <scope>NUCLEOTIDE SEQUENCE [LARGE SCALE GENOMIC DNA]</scope>
    <source>
        <strain evidence="10">cv. B-3</strain>
    </source>
</reference>